<dbReference type="EnsemblFungi" id="CEF79387">
    <property type="protein sequence ID" value="CEF79387"/>
    <property type="gene ID" value="FGRRES_04391"/>
</dbReference>
<dbReference type="AlphaFoldDB" id="I1RKI5"/>
<dbReference type="InterPro" id="IPR049481">
    <property type="entry name" value="SMN_G2-BD"/>
</dbReference>
<dbReference type="HOGENOM" id="CLU_1170720_0_0_1"/>
<organism evidence="3">
    <name type="scientific">Gibberella zeae (strain ATCC MYA-4620 / CBS 123657 / FGSC 9075 / NRRL 31084 / PH-1)</name>
    <name type="common">Wheat head blight fungus</name>
    <name type="synonym">Fusarium graminearum</name>
    <dbReference type="NCBI Taxonomy" id="229533"/>
    <lineage>
        <taxon>Eukaryota</taxon>
        <taxon>Fungi</taxon>
        <taxon>Dikarya</taxon>
        <taxon>Ascomycota</taxon>
        <taxon>Pezizomycotina</taxon>
        <taxon>Sordariomycetes</taxon>
        <taxon>Hypocreomycetidae</taxon>
        <taxon>Hypocreales</taxon>
        <taxon>Nectriaceae</taxon>
        <taxon>Fusarium</taxon>
    </lineage>
</organism>
<dbReference type="PANTHER" id="PTHR39267">
    <property type="entry name" value="SURVIVAL MOTOR NEURON-LIKE PROTEIN 1"/>
    <property type="match status" value="1"/>
</dbReference>
<protein>
    <recommendedName>
        <fullName evidence="2">Survival Motor Neuron Gemin2-binding domain-containing protein</fullName>
    </recommendedName>
</protein>
<dbReference type="PANTHER" id="PTHR39267:SF1">
    <property type="entry name" value="SURVIVAL MOTOR NEURON PROTEIN"/>
    <property type="match status" value="1"/>
</dbReference>
<dbReference type="CDD" id="cd22851">
    <property type="entry name" value="SMN_N"/>
    <property type="match status" value="1"/>
</dbReference>
<reference evidence="3" key="2">
    <citation type="journal article" date="2010" name="Nature">
        <title>Comparative genomics reveals mobile pathogenicity chromosomes in Fusarium.</title>
        <authorList>
            <person name="Ma L.J."/>
            <person name="van der Does H.C."/>
            <person name="Borkovich K.A."/>
            <person name="Coleman J.J."/>
            <person name="Daboussi M.J."/>
            <person name="Di Pietro A."/>
            <person name="Dufresne M."/>
            <person name="Freitag M."/>
            <person name="Grabherr M."/>
            <person name="Henrissat B."/>
            <person name="Houterman P.M."/>
            <person name="Kang S."/>
            <person name="Shim W.B."/>
            <person name="Woloshuk C."/>
            <person name="Xie X."/>
            <person name="Xu J.R."/>
            <person name="Antoniw J."/>
            <person name="Baker S.E."/>
            <person name="Bluhm B.H."/>
            <person name="Breakspear A."/>
            <person name="Brown D.W."/>
            <person name="Butchko R.A."/>
            <person name="Chapman S."/>
            <person name="Coulson R."/>
            <person name="Coutinho P.M."/>
            <person name="Danchin E.G."/>
            <person name="Diener A."/>
            <person name="Gale L.R."/>
            <person name="Gardiner D.M."/>
            <person name="Goff S."/>
            <person name="Hammond-Kosack K.E."/>
            <person name="Hilburn K."/>
            <person name="Hua-Van A."/>
            <person name="Jonkers W."/>
            <person name="Kazan K."/>
            <person name="Kodira C.D."/>
            <person name="Koehrsen M."/>
            <person name="Kumar L."/>
            <person name="Lee Y.H."/>
            <person name="Li L."/>
            <person name="Manners J.M."/>
            <person name="Miranda-Saavedra D."/>
            <person name="Mukherjee M."/>
            <person name="Park G."/>
            <person name="Park J."/>
            <person name="Park S.Y."/>
            <person name="Proctor R.H."/>
            <person name="Regev A."/>
            <person name="Ruiz-Roldan M.C."/>
            <person name="Sain D."/>
            <person name="Sakthikumar S."/>
            <person name="Sykes S."/>
            <person name="Schwartz D.C."/>
            <person name="Turgeon B.G."/>
            <person name="Wapinski I."/>
            <person name="Yoder O."/>
            <person name="Young S."/>
            <person name="Zeng Q."/>
            <person name="Zhou S."/>
            <person name="Galagan J."/>
            <person name="Cuomo C.A."/>
            <person name="Kistler H.C."/>
            <person name="Rep M."/>
        </authorList>
    </citation>
    <scope>GENOME REANNOTATION</scope>
    <source>
        <strain evidence="3">PH-1 / ATCC MYA-4620 / FGSC 9075 / NRRL 31084</strain>
    </source>
</reference>
<feature type="domain" description="Survival Motor Neuron Gemin2-binding" evidence="2">
    <location>
        <begin position="11"/>
        <end position="34"/>
    </location>
</feature>
<dbReference type="EMBL" id="HG970333">
    <property type="status" value="NOT_ANNOTATED_CDS"/>
    <property type="molecule type" value="Genomic_DNA"/>
</dbReference>
<accession>I1RKI5</accession>
<dbReference type="GO" id="GO:0005634">
    <property type="term" value="C:nucleus"/>
    <property type="evidence" value="ECO:0007669"/>
    <property type="project" value="TreeGrafter"/>
</dbReference>
<feature type="region of interest" description="Disordered" evidence="1">
    <location>
        <begin position="50"/>
        <end position="103"/>
    </location>
</feature>
<name>I1RKI5_GIBZE</name>
<evidence type="ECO:0000259" key="2">
    <source>
        <dbReference type="Pfam" id="PF20636"/>
    </source>
</evidence>
<dbReference type="KEGG" id="fgr:FGSG_04391"/>
<gene>
    <name evidence="3" type="primary">FG04391.1</name>
</gene>
<dbReference type="InterPro" id="IPR040424">
    <property type="entry name" value="Smn1"/>
</dbReference>
<proteinExistence type="predicted"/>
<dbReference type="OrthoDB" id="197400at2759"/>
<feature type="compositionally biased region" description="Basic and acidic residues" evidence="1">
    <location>
        <begin position="76"/>
        <end position="92"/>
    </location>
</feature>
<evidence type="ECO:0000256" key="1">
    <source>
        <dbReference type="SAM" id="MobiDB-lite"/>
    </source>
</evidence>
<reference evidence="3" key="1">
    <citation type="journal article" date="2007" name="Science">
        <title>The Fusarium graminearum genome reveals a link between localized polymorphism and pathogen specialization.</title>
        <authorList>
            <person name="Cuomo C.A."/>
            <person name="Gueldener U."/>
            <person name="Xu J.-R."/>
            <person name="Trail F."/>
            <person name="Turgeon B.G."/>
            <person name="Di Pietro A."/>
            <person name="Walton J.D."/>
            <person name="Ma L.-J."/>
            <person name="Baker S.E."/>
            <person name="Rep M."/>
            <person name="Adam G."/>
            <person name="Antoniw J."/>
            <person name="Baldwin T."/>
            <person name="Calvo S.E."/>
            <person name="Chang Y.-L."/>
            <person name="DeCaprio D."/>
            <person name="Gale L.R."/>
            <person name="Gnerre S."/>
            <person name="Goswami R.S."/>
            <person name="Hammond-Kosack K."/>
            <person name="Harris L.J."/>
            <person name="Hilburn K."/>
            <person name="Kennell J.C."/>
            <person name="Kroken S."/>
            <person name="Magnuson J.K."/>
            <person name="Mannhaupt G."/>
            <person name="Mauceli E.W."/>
            <person name="Mewes H.-W."/>
            <person name="Mitterbauer R."/>
            <person name="Muehlbauer G."/>
            <person name="Muensterkoetter M."/>
            <person name="Nelson D."/>
            <person name="O'Donnell K."/>
            <person name="Ouellet T."/>
            <person name="Qi W."/>
            <person name="Quesneville H."/>
            <person name="Roncero M.I.G."/>
            <person name="Seong K.-Y."/>
            <person name="Tetko I.V."/>
            <person name="Urban M."/>
            <person name="Waalwijk C."/>
            <person name="Ward T.J."/>
            <person name="Yao J."/>
            <person name="Birren B.W."/>
            <person name="Kistler H.C."/>
        </authorList>
    </citation>
    <scope>NUCLEOTIDE SEQUENCE [LARGE SCALE GENOMIC DNA]</scope>
    <source>
        <strain evidence="3">PH-1 / ATCC MYA-4620 / FGSC 9075 / NRRL 31084</strain>
    </source>
</reference>
<evidence type="ECO:0000313" key="3">
    <source>
        <dbReference type="EnsemblFungi" id="CEF79387"/>
    </source>
</evidence>
<dbReference type="RefSeq" id="XP_011321215.1">
    <property type="nucleotide sequence ID" value="XM_011322913.1"/>
</dbReference>
<sequence length="237" mass="26293">MSKKQENLTHEEVWDDSALINSWNEALQEYKKYHSIHAKGGSVRDLELQNKAEIEAEPESEQPQVTETEESVLASEKAEENKISPSRNEAKESTPSQSQGVPAFPIQTVLGSGKSPVASVHFSRNSSCLGIMLATTQGCMKVNNKLSRSTRLKRRNNSISILPLKHGRAVAINQRGCERHEFGHGFSVDQLPLMRRPKVEIAVCSGQFGSLNGLILPSTSSIAASFQFWYSNRLKRS</sequence>
<reference evidence="3" key="3">
    <citation type="submission" date="2017-01" db="UniProtKB">
        <authorList>
            <consortium name="EnsemblFungi"/>
        </authorList>
    </citation>
    <scope>IDENTIFICATION</scope>
    <source>
        <strain evidence="3">PH-1 / ATCC MYA-4620 / FGSC 9075 / NRRL 31084</strain>
    </source>
</reference>
<dbReference type="Pfam" id="PF20636">
    <property type="entry name" value="SMN_G2-BD"/>
    <property type="match status" value="1"/>
</dbReference>